<accession>A0A699WTP0</accession>
<evidence type="ECO:0000256" key="1">
    <source>
        <dbReference type="SAM" id="MobiDB-lite"/>
    </source>
</evidence>
<reference evidence="2" key="1">
    <citation type="journal article" date="2019" name="Sci. Rep.">
        <title>Draft genome of Tanacetum cinerariifolium, the natural source of mosquito coil.</title>
        <authorList>
            <person name="Yamashiro T."/>
            <person name="Shiraishi A."/>
            <person name="Satake H."/>
            <person name="Nakayama K."/>
        </authorList>
    </citation>
    <scope>NUCLEOTIDE SEQUENCE</scope>
</reference>
<dbReference type="AlphaFoldDB" id="A0A699WTP0"/>
<protein>
    <submittedName>
        <fullName evidence="2">Uncharacterized protein</fullName>
    </submittedName>
</protein>
<sequence>VTRELPLIDLHELGRLHICTRYGNTWAWVAQGPERQHATAVGAHETDEAGLAAEEVAKEIPAPAQAPPPPPQPRTMS</sequence>
<comment type="caution">
    <text evidence="2">The sequence shown here is derived from an EMBL/GenBank/DDBJ whole genome shotgun (WGS) entry which is preliminary data.</text>
</comment>
<feature type="compositionally biased region" description="Pro residues" evidence="1">
    <location>
        <begin position="64"/>
        <end position="77"/>
    </location>
</feature>
<evidence type="ECO:0000313" key="2">
    <source>
        <dbReference type="EMBL" id="GFD50319.1"/>
    </source>
</evidence>
<feature type="non-terminal residue" evidence="2">
    <location>
        <position position="1"/>
    </location>
</feature>
<gene>
    <name evidence="2" type="ORF">Tci_922288</name>
</gene>
<organism evidence="2">
    <name type="scientific">Tanacetum cinerariifolium</name>
    <name type="common">Dalmatian daisy</name>
    <name type="synonym">Chrysanthemum cinerariifolium</name>
    <dbReference type="NCBI Taxonomy" id="118510"/>
    <lineage>
        <taxon>Eukaryota</taxon>
        <taxon>Viridiplantae</taxon>
        <taxon>Streptophyta</taxon>
        <taxon>Embryophyta</taxon>
        <taxon>Tracheophyta</taxon>
        <taxon>Spermatophyta</taxon>
        <taxon>Magnoliopsida</taxon>
        <taxon>eudicotyledons</taxon>
        <taxon>Gunneridae</taxon>
        <taxon>Pentapetalae</taxon>
        <taxon>asterids</taxon>
        <taxon>campanulids</taxon>
        <taxon>Asterales</taxon>
        <taxon>Asteraceae</taxon>
        <taxon>Asteroideae</taxon>
        <taxon>Anthemideae</taxon>
        <taxon>Anthemidinae</taxon>
        <taxon>Tanacetum</taxon>
    </lineage>
</organism>
<feature type="region of interest" description="Disordered" evidence="1">
    <location>
        <begin position="57"/>
        <end position="77"/>
    </location>
</feature>
<proteinExistence type="predicted"/>
<name>A0A699WTP0_TANCI</name>
<dbReference type="EMBL" id="BKCJ011755976">
    <property type="protein sequence ID" value="GFD50319.1"/>
    <property type="molecule type" value="Genomic_DNA"/>
</dbReference>